<dbReference type="Proteomes" id="UP000267821">
    <property type="component" value="Unassembled WGS sequence"/>
</dbReference>
<dbReference type="InParanoid" id="A0A3N4LPE8"/>
<organism evidence="2 3">
    <name type="scientific">Terfezia boudieri ATCC MYA-4762</name>
    <dbReference type="NCBI Taxonomy" id="1051890"/>
    <lineage>
        <taxon>Eukaryota</taxon>
        <taxon>Fungi</taxon>
        <taxon>Dikarya</taxon>
        <taxon>Ascomycota</taxon>
        <taxon>Pezizomycotina</taxon>
        <taxon>Pezizomycetes</taxon>
        <taxon>Pezizales</taxon>
        <taxon>Pezizaceae</taxon>
        <taxon>Terfezia</taxon>
    </lineage>
</organism>
<feature type="transmembrane region" description="Helical" evidence="1">
    <location>
        <begin position="56"/>
        <end position="75"/>
    </location>
</feature>
<keyword evidence="1" id="KW-0472">Membrane</keyword>
<keyword evidence="1" id="KW-0812">Transmembrane</keyword>
<gene>
    <name evidence="2" type="ORF">L211DRAFT_839597</name>
</gene>
<evidence type="ECO:0000256" key="1">
    <source>
        <dbReference type="SAM" id="Phobius"/>
    </source>
</evidence>
<keyword evidence="3" id="KW-1185">Reference proteome</keyword>
<keyword evidence="1" id="KW-1133">Transmembrane helix</keyword>
<dbReference type="AlphaFoldDB" id="A0A3N4LPE8"/>
<name>A0A3N4LPE8_9PEZI</name>
<proteinExistence type="predicted"/>
<sequence length="80" mass="9118">MRPSRTEPAPEYKTEQLQLKLEPALQACESCNWTTSQGAHQLQFPTRSPRRIPSPILLIQLSGLGLVLLWFHGFMHSLSF</sequence>
<accession>A0A3N4LPE8</accession>
<reference evidence="2 3" key="1">
    <citation type="journal article" date="2018" name="Nat. Ecol. Evol.">
        <title>Pezizomycetes genomes reveal the molecular basis of ectomycorrhizal truffle lifestyle.</title>
        <authorList>
            <person name="Murat C."/>
            <person name="Payen T."/>
            <person name="Noel B."/>
            <person name="Kuo A."/>
            <person name="Morin E."/>
            <person name="Chen J."/>
            <person name="Kohler A."/>
            <person name="Krizsan K."/>
            <person name="Balestrini R."/>
            <person name="Da Silva C."/>
            <person name="Montanini B."/>
            <person name="Hainaut M."/>
            <person name="Levati E."/>
            <person name="Barry K.W."/>
            <person name="Belfiori B."/>
            <person name="Cichocki N."/>
            <person name="Clum A."/>
            <person name="Dockter R.B."/>
            <person name="Fauchery L."/>
            <person name="Guy J."/>
            <person name="Iotti M."/>
            <person name="Le Tacon F."/>
            <person name="Lindquist E.A."/>
            <person name="Lipzen A."/>
            <person name="Malagnac F."/>
            <person name="Mello A."/>
            <person name="Molinier V."/>
            <person name="Miyauchi S."/>
            <person name="Poulain J."/>
            <person name="Riccioni C."/>
            <person name="Rubini A."/>
            <person name="Sitrit Y."/>
            <person name="Splivallo R."/>
            <person name="Traeger S."/>
            <person name="Wang M."/>
            <person name="Zifcakova L."/>
            <person name="Wipf D."/>
            <person name="Zambonelli A."/>
            <person name="Paolocci F."/>
            <person name="Nowrousian M."/>
            <person name="Ottonello S."/>
            <person name="Baldrian P."/>
            <person name="Spatafora J.W."/>
            <person name="Henrissat B."/>
            <person name="Nagy L.G."/>
            <person name="Aury J.M."/>
            <person name="Wincker P."/>
            <person name="Grigoriev I.V."/>
            <person name="Bonfante P."/>
            <person name="Martin F.M."/>
        </authorList>
    </citation>
    <scope>NUCLEOTIDE SEQUENCE [LARGE SCALE GENOMIC DNA]</scope>
    <source>
        <strain evidence="2 3">ATCC MYA-4762</strain>
    </source>
</reference>
<evidence type="ECO:0000313" key="3">
    <source>
        <dbReference type="Proteomes" id="UP000267821"/>
    </source>
</evidence>
<evidence type="ECO:0000313" key="2">
    <source>
        <dbReference type="EMBL" id="RPB22551.1"/>
    </source>
</evidence>
<protein>
    <submittedName>
        <fullName evidence="2">Uncharacterized protein</fullName>
    </submittedName>
</protein>
<dbReference type="EMBL" id="ML121551">
    <property type="protein sequence ID" value="RPB22551.1"/>
    <property type="molecule type" value="Genomic_DNA"/>
</dbReference>